<proteinExistence type="predicted"/>
<keyword evidence="5" id="KW-1185">Reference proteome</keyword>
<keyword evidence="2" id="KW-0597">Phosphoprotein</keyword>
<dbReference type="SMART" id="SM00331">
    <property type="entry name" value="PP2C_SIG"/>
    <property type="match status" value="1"/>
</dbReference>
<dbReference type="SMART" id="SM00448">
    <property type="entry name" value="REC"/>
    <property type="match status" value="1"/>
</dbReference>
<dbReference type="Pfam" id="PF00072">
    <property type="entry name" value="Response_reg"/>
    <property type="match status" value="1"/>
</dbReference>
<dbReference type="SUPFAM" id="SSF55874">
    <property type="entry name" value="ATPase domain of HSP90 chaperone/DNA topoisomerase II/histidine kinase"/>
    <property type="match status" value="1"/>
</dbReference>
<dbReference type="InterPro" id="IPR003594">
    <property type="entry name" value="HATPase_dom"/>
</dbReference>
<dbReference type="InterPro" id="IPR001932">
    <property type="entry name" value="PPM-type_phosphatase-like_dom"/>
</dbReference>
<comment type="caution">
    <text evidence="4">The sequence shown here is derived from an EMBL/GenBank/DDBJ whole genome shotgun (WGS) entry which is preliminary data.</text>
</comment>
<organism evidence="4 5">
    <name type="scientific">Alteromonas salexigens</name>
    <dbReference type="NCBI Taxonomy" id="2982530"/>
    <lineage>
        <taxon>Bacteria</taxon>
        <taxon>Pseudomonadati</taxon>
        <taxon>Pseudomonadota</taxon>
        <taxon>Gammaproteobacteria</taxon>
        <taxon>Alteromonadales</taxon>
        <taxon>Alteromonadaceae</taxon>
        <taxon>Alteromonas/Salinimonas group</taxon>
        <taxon>Alteromonas</taxon>
    </lineage>
</organism>
<name>A0ABT2VSJ8_9ALTE</name>
<feature type="modified residue" description="4-aspartylphosphate" evidence="2">
    <location>
        <position position="52"/>
    </location>
</feature>
<evidence type="ECO:0000313" key="5">
    <source>
        <dbReference type="Proteomes" id="UP001209257"/>
    </source>
</evidence>
<reference evidence="5" key="1">
    <citation type="submission" date="2023-07" db="EMBL/GenBank/DDBJ databases">
        <title>Study on multiphase classification of strain Alteromonas salexigens isolated from the Yellow Sea.</title>
        <authorList>
            <person name="Sun L."/>
        </authorList>
    </citation>
    <scope>NUCLEOTIDE SEQUENCE [LARGE SCALE GENOMIC DNA]</scope>
    <source>
        <strain evidence="5">ASW11-19</strain>
    </source>
</reference>
<dbReference type="InterPro" id="IPR052016">
    <property type="entry name" value="Bact_Sigma-Reg"/>
</dbReference>
<sequence length="547" mass="60773">MRILVVDDESINRTLLVNMLEQEGYRDCMSAESGEQALRLAKENPPDLVLLDVMMPGLNGYEVAPKLKMMAEGGYLPVIFITSLDDKRSIIRCLEVGGDDFMLKPFDRHILAAKIRAHDRIRTLSKRIDEQNQQLRVHQQKVEREHAIVEHIFGNAIVNKPEIQAYFDVVVAPATDFNGDVFLCERSPKGGLYFLLGDFTGHGLASAIGALPVTRAFQTMSSKGLAVSEMAFTLNQTLYSLLPADMFFAASIVEISESGKRFTIWNGGLPALVLKNRSGRQIRRFVSRHMALGVLQEHEFDSHCDVFEAEEGDQLMAYSDGIIEITDNQGNQLNEEGVAAWFTQAPDVSAHTLYSQARDYLQGRAPDDDMTLAIYRCQSLDGLRHSANVSALPFAISCTLSAEDLKADNVVAPMLEMVNSQQGLGRLRSDLFTVLTEMLSNAVEHGLLELDSTLKNSPDGFVKYYALRESRLAELQDGEVQISIAFCPQQQTLSLCVDDTGNGFEVDAVRKNQQDDAYGRGLLLIDALCDRVWHENNGRKTCAVLTV</sequence>
<evidence type="ECO:0000313" key="4">
    <source>
        <dbReference type="EMBL" id="MCU7555206.1"/>
    </source>
</evidence>
<dbReference type="PROSITE" id="PS50110">
    <property type="entry name" value="RESPONSE_REGULATORY"/>
    <property type="match status" value="1"/>
</dbReference>
<feature type="domain" description="Response regulatory" evidence="3">
    <location>
        <begin position="2"/>
        <end position="119"/>
    </location>
</feature>
<dbReference type="EMBL" id="JAOTJC010000008">
    <property type="protein sequence ID" value="MCU7555206.1"/>
    <property type="molecule type" value="Genomic_DNA"/>
</dbReference>
<gene>
    <name evidence="4" type="ORF">OCL06_11420</name>
</gene>
<evidence type="ECO:0000256" key="1">
    <source>
        <dbReference type="ARBA" id="ARBA00022801"/>
    </source>
</evidence>
<dbReference type="PANTHER" id="PTHR43156:SF2">
    <property type="entry name" value="STAGE II SPORULATION PROTEIN E"/>
    <property type="match status" value="1"/>
</dbReference>
<evidence type="ECO:0000259" key="3">
    <source>
        <dbReference type="PROSITE" id="PS50110"/>
    </source>
</evidence>
<dbReference type="InterPro" id="IPR036890">
    <property type="entry name" value="HATPase_C_sf"/>
</dbReference>
<keyword evidence="1" id="KW-0378">Hydrolase</keyword>
<dbReference type="InterPro" id="IPR011006">
    <property type="entry name" value="CheY-like_superfamily"/>
</dbReference>
<dbReference type="Pfam" id="PF07228">
    <property type="entry name" value="SpoIIE"/>
    <property type="match status" value="1"/>
</dbReference>
<dbReference type="Gene3D" id="3.40.50.2300">
    <property type="match status" value="1"/>
</dbReference>
<accession>A0ABT2VSJ8</accession>
<dbReference type="InterPro" id="IPR001789">
    <property type="entry name" value="Sig_transdc_resp-reg_receiver"/>
</dbReference>
<dbReference type="PANTHER" id="PTHR43156">
    <property type="entry name" value="STAGE II SPORULATION PROTEIN E-RELATED"/>
    <property type="match status" value="1"/>
</dbReference>
<dbReference type="Gene3D" id="3.60.40.10">
    <property type="entry name" value="PPM-type phosphatase domain"/>
    <property type="match status" value="1"/>
</dbReference>
<dbReference type="CDD" id="cd16936">
    <property type="entry name" value="HATPase_RsbW-like"/>
    <property type="match status" value="1"/>
</dbReference>
<dbReference type="Proteomes" id="UP001209257">
    <property type="component" value="Unassembled WGS sequence"/>
</dbReference>
<evidence type="ECO:0000256" key="2">
    <source>
        <dbReference type="PROSITE-ProRule" id="PRU00169"/>
    </source>
</evidence>
<dbReference type="Pfam" id="PF13581">
    <property type="entry name" value="HATPase_c_2"/>
    <property type="match status" value="1"/>
</dbReference>
<dbReference type="Gene3D" id="3.30.565.10">
    <property type="entry name" value="Histidine kinase-like ATPase, C-terminal domain"/>
    <property type="match status" value="1"/>
</dbReference>
<dbReference type="SUPFAM" id="SSF52172">
    <property type="entry name" value="CheY-like"/>
    <property type="match status" value="1"/>
</dbReference>
<dbReference type="RefSeq" id="WP_262994631.1">
    <property type="nucleotide sequence ID" value="NZ_JAOTJC010000008.1"/>
</dbReference>
<dbReference type="SUPFAM" id="SSF81606">
    <property type="entry name" value="PP2C-like"/>
    <property type="match status" value="1"/>
</dbReference>
<dbReference type="InterPro" id="IPR036457">
    <property type="entry name" value="PPM-type-like_dom_sf"/>
</dbReference>
<protein>
    <submittedName>
        <fullName evidence="4">Fused response regulator/phosphatase</fullName>
    </submittedName>
</protein>